<evidence type="ECO:0000256" key="6">
    <source>
        <dbReference type="ARBA" id="ARBA00023163"/>
    </source>
</evidence>
<comment type="subcellular location">
    <subcellularLocation>
        <location evidence="1">Membrane</location>
        <topology evidence="1">Single-pass membrane protein</topology>
    </subcellularLocation>
</comment>
<dbReference type="Pfam" id="PF13490">
    <property type="entry name" value="zf-HC2"/>
    <property type="match status" value="1"/>
</dbReference>
<dbReference type="AlphaFoldDB" id="I0GXN3"/>
<dbReference type="STRING" id="512565.AMIS_3000"/>
<dbReference type="HOGENOM" id="CLU_056526_1_0_11"/>
<accession>I0GXN3</accession>
<evidence type="ECO:0000313" key="9">
    <source>
        <dbReference type="EMBL" id="BAL85520.1"/>
    </source>
</evidence>
<dbReference type="GO" id="GO:0006417">
    <property type="term" value="P:regulation of translation"/>
    <property type="evidence" value="ECO:0007669"/>
    <property type="project" value="TreeGrafter"/>
</dbReference>
<keyword evidence="2 7" id="KW-0812">Transmembrane</keyword>
<protein>
    <recommendedName>
        <fullName evidence="8">Putative zinc-finger domain-containing protein</fullName>
    </recommendedName>
</protein>
<keyword evidence="10" id="KW-1185">Reference proteome</keyword>
<dbReference type="EMBL" id="AP012319">
    <property type="protein sequence ID" value="BAL85520.1"/>
    <property type="molecule type" value="Genomic_DNA"/>
</dbReference>
<keyword evidence="4" id="KW-0805">Transcription regulation</keyword>
<dbReference type="Proteomes" id="UP000007882">
    <property type="component" value="Chromosome"/>
</dbReference>
<proteinExistence type="predicted"/>
<evidence type="ECO:0000256" key="7">
    <source>
        <dbReference type="SAM" id="Phobius"/>
    </source>
</evidence>
<dbReference type="Gene3D" id="1.10.10.1320">
    <property type="entry name" value="Anti-sigma factor, zinc-finger domain"/>
    <property type="match status" value="1"/>
</dbReference>
<dbReference type="eggNOG" id="COG5662">
    <property type="taxonomic scope" value="Bacteria"/>
</dbReference>
<evidence type="ECO:0000256" key="3">
    <source>
        <dbReference type="ARBA" id="ARBA00022989"/>
    </source>
</evidence>
<dbReference type="GO" id="GO:0016989">
    <property type="term" value="F:sigma factor antagonist activity"/>
    <property type="evidence" value="ECO:0007669"/>
    <property type="project" value="TreeGrafter"/>
</dbReference>
<dbReference type="InterPro" id="IPR027383">
    <property type="entry name" value="Znf_put"/>
</dbReference>
<dbReference type="RefSeq" id="WP_014440420.1">
    <property type="nucleotide sequence ID" value="NC_017093.1"/>
</dbReference>
<keyword evidence="5 7" id="KW-0472">Membrane</keyword>
<keyword evidence="6" id="KW-0804">Transcription</keyword>
<gene>
    <name evidence="9" type="ordered locus">AMIS_3000</name>
</gene>
<dbReference type="OrthoDB" id="5242431at2"/>
<dbReference type="PATRIC" id="fig|512565.3.peg.300"/>
<feature type="domain" description="Putative zinc-finger" evidence="8">
    <location>
        <begin position="11"/>
        <end position="36"/>
    </location>
</feature>
<evidence type="ECO:0000256" key="5">
    <source>
        <dbReference type="ARBA" id="ARBA00023136"/>
    </source>
</evidence>
<reference evidence="9 10" key="1">
    <citation type="submission" date="2012-02" db="EMBL/GenBank/DDBJ databases">
        <title>Complete genome sequence of Actinoplanes missouriensis 431 (= NBRC 102363).</title>
        <authorList>
            <person name="Ohnishi Y."/>
            <person name="Ishikawa J."/>
            <person name="Sekine M."/>
            <person name="Hosoyama A."/>
            <person name="Harada T."/>
            <person name="Narita H."/>
            <person name="Hata T."/>
            <person name="Konno Y."/>
            <person name="Tutikane K."/>
            <person name="Fujita N."/>
            <person name="Horinouchi S."/>
            <person name="Hayakawa M."/>
        </authorList>
    </citation>
    <scope>NUCLEOTIDE SEQUENCE [LARGE SCALE GENOMIC DNA]</scope>
    <source>
        <strain evidence="10">ATCC 14538 / DSM 43046 / CBS 188.64 / JCM 3121 / NBRC 102363 / NCIMB 12654 / NRRL B-3342 / UNCC 431</strain>
    </source>
</reference>
<organism evidence="9 10">
    <name type="scientific">Actinoplanes missouriensis (strain ATCC 14538 / DSM 43046 / CBS 188.64 / JCM 3121 / NBRC 102363 / NCIMB 12654 / NRRL B-3342 / UNCC 431)</name>
    <dbReference type="NCBI Taxonomy" id="512565"/>
    <lineage>
        <taxon>Bacteria</taxon>
        <taxon>Bacillati</taxon>
        <taxon>Actinomycetota</taxon>
        <taxon>Actinomycetes</taxon>
        <taxon>Micromonosporales</taxon>
        <taxon>Micromonosporaceae</taxon>
        <taxon>Actinoplanes</taxon>
    </lineage>
</organism>
<name>I0GXN3_ACTM4</name>
<dbReference type="GO" id="GO:0016020">
    <property type="term" value="C:membrane"/>
    <property type="evidence" value="ECO:0007669"/>
    <property type="project" value="UniProtKB-SubCell"/>
</dbReference>
<dbReference type="InterPro" id="IPR051474">
    <property type="entry name" value="Anti-sigma-K/W_factor"/>
</dbReference>
<sequence length="237" mass="25211">MRCEDGHDDAAYVLGALSPGERAAYESHLATCSFCREAVADLARVPDMLDRLDADEFAKLLDPTLGEQPGHFSAGGRAALGERHRPPPRSRLRNLSIRVLSTAAAAVLVLLIGGGVVAWGLNQDAPAAPPAGPAVAMKAVDDVSPITATVRLTSTAGGTKVEMLCSYSRAAEQAYTFRLIAYGPDEQKEQLGSWLAQPGTEFRMPGATHFGEGSLSRLEIVRFDGKAMLTYEPPGFD</sequence>
<dbReference type="PANTHER" id="PTHR37461">
    <property type="entry name" value="ANTI-SIGMA-K FACTOR RSKA"/>
    <property type="match status" value="1"/>
</dbReference>
<evidence type="ECO:0000256" key="4">
    <source>
        <dbReference type="ARBA" id="ARBA00023015"/>
    </source>
</evidence>
<evidence type="ECO:0000256" key="1">
    <source>
        <dbReference type="ARBA" id="ARBA00004167"/>
    </source>
</evidence>
<evidence type="ECO:0000259" key="8">
    <source>
        <dbReference type="Pfam" id="PF13490"/>
    </source>
</evidence>
<dbReference type="InterPro" id="IPR041916">
    <property type="entry name" value="Anti_sigma_zinc_sf"/>
</dbReference>
<keyword evidence="3 7" id="KW-1133">Transmembrane helix</keyword>
<dbReference type="PANTHER" id="PTHR37461:SF1">
    <property type="entry name" value="ANTI-SIGMA-K FACTOR RSKA"/>
    <property type="match status" value="1"/>
</dbReference>
<evidence type="ECO:0000313" key="10">
    <source>
        <dbReference type="Proteomes" id="UP000007882"/>
    </source>
</evidence>
<dbReference type="KEGG" id="ams:AMIS_3000"/>
<feature type="transmembrane region" description="Helical" evidence="7">
    <location>
        <begin position="99"/>
        <end position="121"/>
    </location>
</feature>
<evidence type="ECO:0000256" key="2">
    <source>
        <dbReference type="ARBA" id="ARBA00022692"/>
    </source>
</evidence>